<reference evidence="1 2" key="1">
    <citation type="journal article" date="2020" name="Appl. Environ. Microbiol.">
        <title>Genomic Characteristics of a Novel Species of Ammonia-Oxidizing Archaea from the Jiulong River Estuary.</title>
        <authorList>
            <person name="Zou D."/>
            <person name="Wan R."/>
            <person name="Han L."/>
            <person name="Xu M.N."/>
            <person name="Liu Y."/>
            <person name="Liu H."/>
            <person name="Kao S.J."/>
            <person name="Li M."/>
        </authorList>
    </citation>
    <scope>NUCLEOTIDE SEQUENCE [LARGE SCALE GENOMIC DNA]</scope>
    <source>
        <strain evidence="1">W1bin1</strain>
    </source>
</reference>
<dbReference type="EMBL" id="JACEMZ010000090">
    <property type="protein sequence ID" value="MBA4453211.1"/>
    <property type="molecule type" value="Genomic_DNA"/>
</dbReference>
<evidence type="ECO:0000313" key="2">
    <source>
        <dbReference type="Proteomes" id="UP000559653"/>
    </source>
</evidence>
<feature type="non-terminal residue" evidence="1">
    <location>
        <position position="1"/>
    </location>
</feature>
<proteinExistence type="predicted"/>
<name>A0AC60W102_9ARCH</name>
<comment type="caution">
    <text evidence="1">The sequence shown here is derived from an EMBL/GenBank/DDBJ whole genome shotgun (WGS) entry which is preliminary data.</text>
</comment>
<accession>A0AC60W102</accession>
<dbReference type="Proteomes" id="UP000559653">
    <property type="component" value="Unassembled WGS sequence"/>
</dbReference>
<sequence length="46" mass="5552">AELGESFSHNISIGERITEEMYQEMIIQEHIAMKKLQEMDRQTRWN</sequence>
<evidence type="ECO:0000313" key="1">
    <source>
        <dbReference type="EMBL" id="MBA4453211.1"/>
    </source>
</evidence>
<gene>
    <name evidence="1" type="ORF">H2B03_08645</name>
</gene>
<protein>
    <submittedName>
        <fullName evidence="1">Uncharacterized protein</fullName>
    </submittedName>
</protein>
<organism evidence="1 2">
    <name type="scientific">Candidatus Nitrosomaritimum aestuariumsis</name>
    <dbReference type="NCBI Taxonomy" id="3342354"/>
    <lineage>
        <taxon>Archaea</taxon>
        <taxon>Nitrososphaerota</taxon>
        <taxon>Nitrososphaeria</taxon>
        <taxon>Nitrosopumilales</taxon>
        <taxon>Nitrosopumilaceae</taxon>
        <taxon>Candidatus Nitrosomaritimum</taxon>
    </lineage>
</organism>